<dbReference type="STRING" id="1147123.SAMN05443428_11173"/>
<accession>A0A1T4XPM5</accession>
<evidence type="ECO:0000313" key="1">
    <source>
        <dbReference type="EMBL" id="SKA91519.1"/>
    </source>
</evidence>
<reference evidence="2" key="1">
    <citation type="submission" date="2017-02" db="EMBL/GenBank/DDBJ databases">
        <authorList>
            <person name="Varghese N."/>
            <person name="Submissions S."/>
        </authorList>
    </citation>
    <scope>NUCLEOTIDE SEQUENCE [LARGE SCALE GENOMIC DNA]</scope>
    <source>
        <strain evidence="2">USBA 833</strain>
    </source>
</reference>
<proteinExistence type="predicted"/>
<dbReference type="OrthoDB" id="1955088at2"/>
<dbReference type="Proteomes" id="UP000190105">
    <property type="component" value="Unassembled WGS sequence"/>
</dbReference>
<name>A0A1T4XPM5_9CLOT</name>
<dbReference type="EMBL" id="FUYH01000011">
    <property type="protein sequence ID" value="SKA91519.1"/>
    <property type="molecule type" value="Genomic_DNA"/>
</dbReference>
<gene>
    <name evidence="1" type="ORF">SAMN05443428_11173</name>
</gene>
<organism evidence="1 2">
    <name type="scientific">Caloramator quimbayensis</name>
    <dbReference type="NCBI Taxonomy" id="1147123"/>
    <lineage>
        <taxon>Bacteria</taxon>
        <taxon>Bacillati</taxon>
        <taxon>Bacillota</taxon>
        <taxon>Clostridia</taxon>
        <taxon>Eubacteriales</taxon>
        <taxon>Clostridiaceae</taxon>
        <taxon>Caloramator</taxon>
    </lineage>
</organism>
<protein>
    <submittedName>
        <fullName evidence="1">Uncharacterized protein</fullName>
    </submittedName>
</protein>
<keyword evidence="2" id="KW-1185">Reference proteome</keyword>
<evidence type="ECO:0000313" key="2">
    <source>
        <dbReference type="Proteomes" id="UP000190105"/>
    </source>
</evidence>
<sequence length="114" mass="13521">MNQNIEVINKHLWAVKFSFLPFISEIDYKPDSEIPAYEEFGRVTNDGLLILNKDYPGYKIFKEWLPKLMKKKDKQLNKEIKAAQALKNKTDWQTVYAAMLQVEAERRKKERGEK</sequence>
<dbReference type="AlphaFoldDB" id="A0A1T4XPM5"/>
<dbReference type="RefSeq" id="WP_078696717.1">
    <property type="nucleotide sequence ID" value="NZ_FUYH01000011.1"/>
</dbReference>